<evidence type="ECO:0000313" key="4">
    <source>
        <dbReference type="EMBL" id="MFB9825144.1"/>
    </source>
</evidence>
<reference evidence="4" key="1">
    <citation type="submission" date="2024-09" db="EMBL/GenBank/DDBJ databases">
        <authorList>
            <person name="Sun Q."/>
        </authorList>
    </citation>
    <scope>NUCLEOTIDE SEQUENCE [LARGE SCALE GENOMIC DNA]</scope>
    <source>
        <strain evidence="4">JCM 31273</strain>
    </source>
</reference>
<evidence type="ECO:0000256" key="2">
    <source>
        <dbReference type="SAM" id="Phobius"/>
    </source>
</evidence>
<sequence length="138" mass="15336">MSDSDRVVTGTMLGMFLAFGADTILIVAALWYVGAVPAATAAGVSAAILSVFLLWIAVRWDRLRRTRGTGATMSAGPNPDPEDDPIERLKRRYADGEVSDEEFERRIDRLLDADSRIEAGEHGDDARERVRERERETE</sequence>
<accession>A0ABD5MQS4</accession>
<name>A0ABD5MQS4_9EURY</name>
<feature type="transmembrane region" description="Helical" evidence="2">
    <location>
        <begin position="39"/>
        <end position="58"/>
    </location>
</feature>
<dbReference type="GeneID" id="67211058"/>
<protein>
    <submittedName>
        <fullName evidence="4">SHOCT domain-containing protein</fullName>
    </submittedName>
</protein>
<keyword evidence="2" id="KW-0472">Membrane</keyword>
<dbReference type="Proteomes" id="UP001589595">
    <property type="component" value="Unassembled WGS sequence"/>
</dbReference>
<proteinExistence type="predicted"/>
<dbReference type="EMBL" id="JBHMAJ010000009">
    <property type="protein sequence ID" value="MFB9825144.1"/>
    <property type="molecule type" value="Genomic_DNA"/>
</dbReference>
<keyword evidence="2" id="KW-0812">Transmembrane</keyword>
<dbReference type="RefSeq" id="WP_225935083.1">
    <property type="nucleotide sequence ID" value="NZ_CP082286.1"/>
</dbReference>
<dbReference type="Pfam" id="PF09851">
    <property type="entry name" value="SHOCT"/>
    <property type="match status" value="1"/>
</dbReference>
<evidence type="ECO:0000313" key="5">
    <source>
        <dbReference type="Proteomes" id="UP001589595"/>
    </source>
</evidence>
<dbReference type="InterPro" id="IPR018649">
    <property type="entry name" value="SHOCT"/>
</dbReference>
<feature type="region of interest" description="Disordered" evidence="1">
    <location>
        <begin position="117"/>
        <end position="138"/>
    </location>
</feature>
<feature type="domain" description="SHOCT" evidence="3">
    <location>
        <begin position="84"/>
        <end position="111"/>
    </location>
</feature>
<feature type="region of interest" description="Disordered" evidence="1">
    <location>
        <begin position="68"/>
        <end position="88"/>
    </location>
</feature>
<dbReference type="AlphaFoldDB" id="A0ABD5MQS4"/>
<gene>
    <name evidence="4" type="ORF">ACFFOL_13310</name>
</gene>
<organism evidence="4 5">
    <name type="scientific">Halobaculum roseum</name>
    <dbReference type="NCBI Taxonomy" id="2175149"/>
    <lineage>
        <taxon>Archaea</taxon>
        <taxon>Methanobacteriati</taxon>
        <taxon>Methanobacteriota</taxon>
        <taxon>Stenosarchaea group</taxon>
        <taxon>Halobacteria</taxon>
        <taxon>Halobacteriales</taxon>
        <taxon>Haloferacaceae</taxon>
        <taxon>Halobaculum</taxon>
    </lineage>
</organism>
<keyword evidence="5" id="KW-1185">Reference proteome</keyword>
<evidence type="ECO:0000256" key="1">
    <source>
        <dbReference type="SAM" id="MobiDB-lite"/>
    </source>
</evidence>
<keyword evidence="2" id="KW-1133">Transmembrane helix</keyword>
<evidence type="ECO:0000259" key="3">
    <source>
        <dbReference type="Pfam" id="PF09851"/>
    </source>
</evidence>
<feature type="transmembrane region" description="Helical" evidence="2">
    <location>
        <begin position="12"/>
        <end position="33"/>
    </location>
</feature>
<comment type="caution">
    <text evidence="4">The sequence shown here is derived from an EMBL/GenBank/DDBJ whole genome shotgun (WGS) entry which is preliminary data.</text>
</comment>